<sequence length="45" mass="5105">METYSLLETCMPPIKNVGAEWVGNIRPRPTKRTHLSTCVWLSANC</sequence>
<accession>A0A8S5UBG5</accession>
<dbReference type="EMBL" id="BK016059">
    <property type="protein sequence ID" value="DAF91694.1"/>
    <property type="molecule type" value="Genomic_DNA"/>
</dbReference>
<protein>
    <submittedName>
        <fullName evidence="1">Uncharacterized protein</fullName>
    </submittedName>
</protein>
<organism evidence="1">
    <name type="scientific">Siphoviridae sp. ct8Cp41</name>
    <dbReference type="NCBI Taxonomy" id="2825358"/>
    <lineage>
        <taxon>Viruses</taxon>
        <taxon>Duplodnaviria</taxon>
        <taxon>Heunggongvirae</taxon>
        <taxon>Uroviricota</taxon>
        <taxon>Caudoviricetes</taxon>
    </lineage>
</organism>
<name>A0A8S5UBG5_9CAUD</name>
<evidence type="ECO:0000313" key="1">
    <source>
        <dbReference type="EMBL" id="DAF91694.1"/>
    </source>
</evidence>
<reference evidence="1" key="1">
    <citation type="journal article" date="2021" name="Proc. Natl. Acad. Sci. U.S.A.">
        <title>A Catalog of Tens of Thousands of Viruses from Human Metagenomes Reveals Hidden Associations with Chronic Diseases.</title>
        <authorList>
            <person name="Tisza M.J."/>
            <person name="Buck C.B."/>
        </authorList>
    </citation>
    <scope>NUCLEOTIDE SEQUENCE</scope>
    <source>
        <strain evidence="1">Ct8Cp41</strain>
    </source>
</reference>
<proteinExistence type="predicted"/>